<dbReference type="Proteomes" id="UP001152321">
    <property type="component" value="Unassembled WGS sequence"/>
</dbReference>
<name>A0ABT6DK90_9BACT</name>
<dbReference type="EMBL" id="JANRMI010000001">
    <property type="protein sequence ID" value="MDG0815523.1"/>
    <property type="molecule type" value="Genomic_DNA"/>
</dbReference>
<protein>
    <submittedName>
        <fullName evidence="2">Acyltransferase</fullName>
    </submittedName>
</protein>
<keyword evidence="3" id="KW-1185">Reference proteome</keyword>
<keyword evidence="1" id="KW-1133">Transmembrane helix</keyword>
<keyword evidence="1" id="KW-0472">Membrane</keyword>
<organism evidence="2 3">
    <name type="scientific">Bdellovibrio svalbardensis</name>
    <dbReference type="NCBI Taxonomy" id="2972972"/>
    <lineage>
        <taxon>Bacteria</taxon>
        <taxon>Pseudomonadati</taxon>
        <taxon>Bdellovibrionota</taxon>
        <taxon>Bdellovibrionia</taxon>
        <taxon>Bdellovibrionales</taxon>
        <taxon>Pseudobdellovibrionaceae</taxon>
        <taxon>Bdellovibrio</taxon>
    </lineage>
</organism>
<evidence type="ECO:0000313" key="2">
    <source>
        <dbReference type="EMBL" id="MDG0815523.1"/>
    </source>
</evidence>
<reference evidence="2" key="1">
    <citation type="submission" date="2022-08" db="EMBL/GenBank/DDBJ databases">
        <title>Novel Bdellovibrio Species Isolated from Svalbard: Designation Bdellovibrio svalbardensis.</title>
        <authorList>
            <person name="Mitchell R.J."/>
            <person name="Choi S.Y."/>
        </authorList>
    </citation>
    <scope>NUCLEOTIDE SEQUENCE</scope>
    <source>
        <strain evidence="2">PAP01</strain>
    </source>
</reference>
<gene>
    <name evidence="2" type="ORF">NWE73_04050</name>
</gene>
<comment type="caution">
    <text evidence="2">The sequence shown here is derived from an EMBL/GenBank/DDBJ whole genome shotgun (WGS) entry which is preliminary data.</text>
</comment>
<evidence type="ECO:0000313" key="3">
    <source>
        <dbReference type="Proteomes" id="UP001152321"/>
    </source>
</evidence>
<keyword evidence="2" id="KW-0808">Transferase</keyword>
<dbReference type="RefSeq" id="WP_277576998.1">
    <property type="nucleotide sequence ID" value="NZ_JANRMI010000001.1"/>
</dbReference>
<accession>A0ABT6DK90</accession>
<keyword evidence="1" id="KW-0812">Transmembrane</keyword>
<dbReference type="GO" id="GO:0016746">
    <property type="term" value="F:acyltransferase activity"/>
    <property type="evidence" value="ECO:0007669"/>
    <property type="project" value="UniProtKB-KW"/>
</dbReference>
<evidence type="ECO:0000256" key="1">
    <source>
        <dbReference type="SAM" id="Phobius"/>
    </source>
</evidence>
<feature type="transmembrane region" description="Helical" evidence="1">
    <location>
        <begin position="95"/>
        <end position="115"/>
    </location>
</feature>
<sequence length="125" mass="13661">MKKAAVGARLIFGLLWLVFGLNFFFHFLPQPPPSEAGLKFLSGLMAAPYFFMLLKVTEIAVGVMLLANIAVPLALVVISPIVIQILLYHTVLDTSGAGIALVMTAFNLFLGIAYFQSFKPLFKKV</sequence>
<proteinExistence type="predicted"/>
<feature type="transmembrane region" description="Helical" evidence="1">
    <location>
        <begin position="66"/>
        <end position="89"/>
    </location>
</feature>
<keyword evidence="2" id="KW-0012">Acyltransferase</keyword>